<comment type="caution">
    <text evidence="2">The sequence shown here is derived from an EMBL/GenBank/DDBJ whole genome shotgun (WGS) entry which is preliminary data.</text>
</comment>
<keyword evidence="3" id="KW-1185">Reference proteome</keyword>
<sequence length="335" mass="37085">MRVIEVNMERRRSWGAGEAGDPREGTPTSGIVRRYSQLRKSGDPAGDRARFALVGGESVNRSATVAPIGWKNIHVTEDISSQVGPRQRLRKVPACPVSRADERMGRTADKLPPMCQAPMSRREHTSPSGNISQAWASLHQLWRSGRSKVLILRRTDCTLIRESSSVYSTFIPVVLPCSQFGEGYLCPCCRKAARGPRVFFECATGRAEVECLNYHINERRTPENVGPVNLRTFLDNYNKRHADSASSAQQEPVTKHYVNPQSVIVKERGQLLDQVQRRPTTGRASTLNARCSTLDTLEDGGGVPIPLDVEGSALSTMEVIVIPLRRVLTRAMVVV</sequence>
<evidence type="ECO:0000313" key="3">
    <source>
        <dbReference type="Proteomes" id="UP001159363"/>
    </source>
</evidence>
<evidence type="ECO:0000256" key="1">
    <source>
        <dbReference type="SAM" id="MobiDB-lite"/>
    </source>
</evidence>
<reference evidence="2 3" key="1">
    <citation type="submission" date="2023-02" db="EMBL/GenBank/DDBJ databases">
        <title>LHISI_Scaffold_Assembly.</title>
        <authorList>
            <person name="Stuart O.P."/>
            <person name="Cleave R."/>
            <person name="Magrath M.J.L."/>
            <person name="Mikheyev A.S."/>
        </authorList>
    </citation>
    <scope>NUCLEOTIDE SEQUENCE [LARGE SCALE GENOMIC DNA]</scope>
    <source>
        <strain evidence="2">Daus_M_001</strain>
        <tissue evidence="2">Leg muscle</tissue>
    </source>
</reference>
<proteinExistence type="predicted"/>
<feature type="region of interest" description="Disordered" evidence="1">
    <location>
        <begin position="108"/>
        <end position="128"/>
    </location>
</feature>
<protein>
    <submittedName>
        <fullName evidence="2">Uncharacterized protein</fullName>
    </submittedName>
</protein>
<gene>
    <name evidence="2" type="ORF">PR048_005661</name>
</gene>
<dbReference type="Proteomes" id="UP001159363">
    <property type="component" value="Chromosome 2"/>
</dbReference>
<organism evidence="2 3">
    <name type="scientific">Dryococelus australis</name>
    <dbReference type="NCBI Taxonomy" id="614101"/>
    <lineage>
        <taxon>Eukaryota</taxon>
        <taxon>Metazoa</taxon>
        <taxon>Ecdysozoa</taxon>
        <taxon>Arthropoda</taxon>
        <taxon>Hexapoda</taxon>
        <taxon>Insecta</taxon>
        <taxon>Pterygota</taxon>
        <taxon>Neoptera</taxon>
        <taxon>Polyneoptera</taxon>
        <taxon>Phasmatodea</taxon>
        <taxon>Verophasmatodea</taxon>
        <taxon>Anareolatae</taxon>
        <taxon>Phasmatidae</taxon>
        <taxon>Eurycanthinae</taxon>
        <taxon>Dryococelus</taxon>
    </lineage>
</organism>
<name>A0ABQ9IAY4_9NEOP</name>
<dbReference type="EMBL" id="JARBHB010000002">
    <property type="protein sequence ID" value="KAJ8893078.1"/>
    <property type="molecule type" value="Genomic_DNA"/>
</dbReference>
<evidence type="ECO:0000313" key="2">
    <source>
        <dbReference type="EMBL" id="KAJ8893078.1"/>
    </source>
</evidence>
<accession>A0ABQ9IAY4</accession>